<feature type="non-terminal residue" evidence="1">
    <location>
        <position position="1"/>
    </location>
</feature>
<dbReference type="AlphaFoldDB" id="A0A6A5S326"/>
<dbReference type="EMBL" id="ML976319">
    <property type="protein sequence ID" value="KAF1935065.1"/>
    <property type="molecule type" value="Genomic_DNA"/>
</dbReference>
<protein>
    <submittedName>
        <fullName evidence="1">Uncharacterized protein</fullName>
    </submittedName>
</protein>
<gene>
    <name evidence="1" type="ORF">EJ02DRAFT_313650</name>
</gene>
<dbReference type="Proteomes" id="UP000800038">
    <property type="component" value="Unassembled WGS sequence"/>
</dbReference>
<accession>A0A6A5S326</accession>
<name>A0A6A5S326_9PLEO</name>
<reference evidence="1" key="1">
    <citation type="journal article" date="2020" name="Stud. Mycol.">
        <title>101 Dothideomycetes genomes: a test case for predicting lifestyles and emergence of pathogens.</title>
        <authorList>
            <person name="Haridas S."/>
            <person name="Albert R."/>
            <person name="Binder M."/>
            <person name="Bloem J."/>
            <person name="Labutti K."/>
            <person name="Salamov A."/>
            <person name="Andreopoulos B."/>
            <person name="Baker S."/>
            <person name="Barry K."/>
            <person name="Bills G."/>
            <person name="Bluhm B."/>
            <person name="Cannon C."/>
            <person name="Castanera R."/>
            <person name="Culley D."/>
            <person name="Daum C."/>
            <person name="Ezra D."/>
            <person name="Gonzalez J."/>
            <person name="Henrissat B."/>
            <person name="Kuo A."/>
            <person name="Liang C."/>
            <person name="Lipzen A."/>
            <person name="Lutzoni F."/>
            <person name="Magnuson J."/>
            <person name="Mondo S."/>
            <person name="Nolan M."/>
            <person name="Ohm R."/>
            <person name="Pangilinan J."/>
            <person name="Park H.-J."/>
            <person name="Ramirez L."/>
            <person name="Alfaro M."/>
            <person name="Sun H."/>
            <person name="Tritt A."/>
            <person name="Yoshinaga Y."/>
            <person name="Zwiers L.-H."/>
            <person name="Turgeon B."/>
            <person name="Goodwin S."/>
            <person name="Spatafora J."/>
            <person name="Crous P."/>
            <person name="Grigoriev I."/>
        </authorList>
    </citation>
    <scope>NUCLEOTIDE SEQUENCE</scope>
    <source>
        <strain evidence="1">CBS 161.51</strain>
    </source>
</reference>
<feature type="non-terminal residue" evidence="1">
    <location>
        <position position="50"/>
    </location>
</feature>
<proteinExistence type="predicted"/>
<evidence type="ECO:0000313" key="2">
    <source>
        <dbReference type="Proteomes" id="UP000800038"/>
    </source>
</evidence>
<sequence>TPNKAKIRGAIEYLEAQSIPHFKSRVFDHFKVSHRQGWAIISEGSEERCH</sequence>
<keyword evidence="2" id="KW-1185">Reference proteome</keyword>
<organism evidence="1 2">
    <name type="scientific">Clathrospora elynae</name>
    <dbReference type="NCBI Taxonomy" id="706981"/>
    <lineage>
        <taxon>Eukaryota</taxon>
        <taxon>Fungi</taxon>
        <taxon>Dikarya</taxon>
        <taxon>Ascomycota</taxon>
        <taxon>Pezizomycotina</taxon>
        <taxon>Dothideomycetes</taxon>
        <taxon>Pleosporomycetidae</taxon>
        <taxon>Pleosporales</taxon>
        <taxon>Diademaceae</taxon>
        <taxon>Clathrospora</taxon>
    </lineage>
</organism>
<evidence type="ECO:0000313" key="1">
    <source>
        <dbReference type="EMBL" id="KAF1935065.1"/>
    </source>
</evidence>
<dbReference type="OrthoDB" id="3917514at2759"/>